<comment type="caution">
    <text evidence="2">The sequence shown here is derived from an EMBL/GenBank/DDBJ whole genome shotgun (WGS) entry which is preliminary data.</text>
</comment>
<dbReference type="AlphaFoldDB" id="A0A8S1KX85"/>
<evidence type="ECO:0000313" key="3">
    <source>
        <dbReference type="Proteomes" id="UP000692954"/>
    </source>
</evidence>
<dbReference type="EMBL" id="CAJJDN010000013">
    <property type="protein sequence ID" value="CAD8059387.1"/>
    <property type="molecule type" value="Genomic_DNA"/>
</dbReference>
<name>A0A8S1KX85_9CILI</name>
<evidence type="ECO:0000313" key="2">
    <source>
        <dbReference type="EMBL" id="CAD8059387.1"/>
    </source>
</evidence>
<organism evidence="2 3">
    <name type="scientific">Paramecium sonneborni</name>
    <dbReference type="NCBI Taxonomy" id="65129"/>
    <lineage>
        <taxon>Eukaryota</taxon>
        <taxon>Sar</taxon>
        <taxon>Alveolata</taxon>
        <taxon>Ciliophora</taxon>
        <taxon>Intramacronucleata</taxon>
        <taxon>Oligohymenophorea</taxon>
        <taxon>Peniculida</taxon>
        <taxon>Parameciidae</taxon>
        <taxon>Paramecium</taxon>
    </lineage>
</organism>
<feature type="region of interest" description="Disordered" evidence="1">
    <location>
        <begin position="1"/>
        <end position="22"/>
    </location>
</feature>
<sequence>MYQNTLQNSIKKPDKLTTSDTKYSQQSQDSYYIKNKQQIALAIPSFRTLITSRCKTQQTIEIQQDKSPTTTQRRIIKNKEELADKLIPRSDEILEIYNEFEKNYNHVKMLNQLTSELNYLDPQLYDSLNKQLQQNPIQVPSNHNNYLTQYDLNYQMKLDIQRFRFQYYRIRIRNQESPIQITFLSQNAQINSIRSYFSLKIEFPTKFNADYQVNSKTIRIFSNNSTQFFTEDYLFMTLYSQNDFICTVVVTFGFERKQKINKQYKAQSLFEDFKPRKKKHKTQPKYQQPEIRLQNLLNPETLQLIKSERQIRQQKVLNNGKMIIEEKLLDKKSKLFVKDQIIKYREIEKMTKQKYQYKNALQKAWLKCIFTTVFIHNINYFFMCQKKQIRLEAKGKLLVWQLQTKSLISIKDFGETPTERTLFKSSLSLNAICRILKKSTYYKAKKVVTSYLQSIILNISVLNKYQRWMAKIISIQRNFRSMKSKKRNFKEKLWRQIKEEFDNIIFEFAQLKGITSYYDYEERSHIHIDTQIFIYFIFRVLMFSLLDEYAQRKKEMWQKYIHDTFVVNNPKNKLISLAINFKKPSLFQLPNEFEIREIIEKYAVIKKLI</sequence>
<protein>
    <submittedName>
        <fullName evidence="2">Uncharacterized protein</fullName>
    </submittedName>
</protein>
<evidence type="ECO:0000256" key="1">
    <source>
        <dbReference type="SAM" id="MobiDB-lite"/>
    </source>
</evidence>
<feature type="compositionally biased region" description="Polar residues" evidence="1">
    <location>
        <begin position="1"/>
        <end position="10"/>
    </location>
</feature>
<reference evidence="2" key="1">
    <citation type="submission" date="2021-01" db="EMBL/GenBank/DDBJ databases">
        <authorList>
            <consortium name="Genoscope - CEA"/>
            <person name="William W."/>
        </authorList>
    </citation>
    <scope>NUCLEOTIDE SEQUENCE</scope>
</reference>
<proteinExistence type="predicted"/>
<dbReference type="OrthoDB" id="293577at2759"/>
<keyword evidence="3" id="KW-1185">Reference proteome</keyword>
<accession>A0A8S1KX85</accession>
<dbReference type="Proteomes" id="UP000692954">
    <property type="component" value="Unassembled WGS sequence"/>
</dbReference>
<gene>
    <name evidence="2" type="ORF">PSON_ATCC_30995.1.T0130210</name>
</gene>